<keyword evidence="3" id="KW-1185">Reference proteome</keyword>
<gene>
    <name evidence="2" type="ORF">ANANG_G00187560</name>
</gene>
<evidence type="ECO:0000256" key="1">
    <source>
        <dbReference type="SAM" id="MobiDB-lite"/>
    </source>
</evidence>
<sequence>MMAAVLPEAPAQRPATCRNPTRARYRRNPTATPPAPAPAPAVRKWAACLTVRMTPLRVAGGWLRWTGGRPSGGRS</sequence>
<dbReference type="EMBL" id="JAFIRN010000010">
    <property type="protein sequence ID" value="KAG5840320.1"/>
    <property type="molecule type" value="Genomic_DNA"/>
</dbReference>
<proteinExistence type="predicted"/>
<reference evidence="2" key="1">
    <citation type="submission" date="2021-01" db="EMBL/GenBank/DDBJ databases">
        <title>A chromosome-scale assembly of European eel, Anguilla anguilla.</title>
        <authorList>
            <person name="Henkel C."/>
            <person name="Jong-Raadsen S.A."/>
            <person name="Dufour S."/>
            <person name="Weltzien F.-A."/>
            <person name="Palstra A.P."/>
            <person name="Pelster B."/>
            <person name="Spaink H.P."/>
            <person name="Van Den Thillart G.E."/>
            <person name="Jansen H."/>
            <person name="Zahm M."/>
            <person name="Klopp C."/>
            <person name="Cedric C."/>
            <person name="Louis A."/>
            <person name="Berthelot C."/>
            <person name="Parey E."/>
            <person name="Roest Crollius H."/>
            <person name="Montfort J."/>
            <person name="Robinson-Rechavi M."/>
            <person name="Bucao C."/>
            <person name="Bouchez O."/>
            <person name="Gislard M."/>
            <person name="Lluch J."/>
            <person name="Milhes M."/>
            <person name="Lampietro C."/>
            <person name="Lopez Roques C."/>
            <person name="Donnadieu C."/>
            <person name="Braasch I."/>
            <person name="Desvignes T."/>
            <person name="Postlethwait J."/>
            <person name="Bobe J."/>
            <person name="Guiguen Y."/>
            <person name="Dirks R."/>
        </authorList>
    </citation>
    <scope>NUCLEOTIDE SEQUENCE</scope>
    <source>
        <strain evidence="2">Tag_6206</strain>
        <tissue evidence="2">Liver</tissue>
    </source>
</reference>
<evidence type="ECO:0000313" key="2">
    <source>
        <dbReference type="EMBL" id="KAG5840320.1"/>
    </source>
</evidence>
<dbReference type="Proteomes" id="UP001044222">
    <property type="component" value="Chromosome 10"/>
</dbReference>
<protein>
    <submittedName>
        <fullName evidence="2">Uncharacterized protein</fullName>
    </submittedName>
</protein>
<organism evidence="2 3">
    <name type="scientific">Anguilla anguilla</name>
    <name type="common">European freshwater eel</name>
    <name type="synonym">Muraena anguilla</name>
    <dbReference type="NCBI Taxonomy" id="7936"/>
    <lineage>
        <taxon>Eukaryota</taxon>
        <taxon>Metazoa</taxon>
        <taxon>Chordata</taxon>
        <taxon>Craniata</taxon>
        <taxon>Vertebrata</taxon>
        <taxon>Euteleostomi</taxon>
        <taxon>Actinopterygii</taxon>
        <taxon>Neopterygii</taxon>
        <taxon>Teleostei</taxon>
        <taxon>Anguilliformes</taxon>
        <taxon>Anguillidae</taxon>
        <taxon>Anguilla</taxon>
    </lineage>
</organism>
<comment type="caution">
    <text evidence="2">The sequence shown here is derived from an EMBL/GenBank/DDBJ whole genome shotgun (WGS) entry which is preliminary data.</text>
</comment>
<accession>A0A9D3M0E6</accession>
<name>A0A9D3M0E6_ANGAN</name>
<feature type="region of interest" description="Disordered" evidence="1">
    <location>
        <begin position="1"/>
        <end position="40"/>
    </location>
</feature>
<evidence type="ECO:0000313" key="3">
    <source>
        <dbReference type="Proteomes" id="UP001044222"/>
    </source>
</evidence>
<dbReference type="AlphaFoldDB" id="A0A9D3M0E6"/>